<feature type="compositionally biased region" description="Low complexity" evidence="1">
    <location>
        <begin position="27"/>
        <end position="37"/>
    </location>
</feature>
<dbReference type="InterPro" id="IPR045338">
    <property type="entry name" value="DUF6535"/>
</dbReference>
<dbReference type="EMBL" id="ML213430">
    <property type="protein sequence ID" value="TFK77600.1"/>
    <property type="molecule type" value="Genomic_DNA"/>
</dbReference>
<feature type="domain" description="DUF6535" evidence="2">
    <location>
        <begin position="81"/>
        <end position="178"/>
    </location>
</feature>
<evidence type="ECO:0000313" key="3">
    <source>
        <dbReference type="EMBL" id="TFK77600.1"/>
    </source>
</evidence>
<reference evidence="3 4" key="1">
    <citation type="journal article" date="2019" name="Nat. Ecol. Evol.">
        <title>Megaphylogeny resolves global patterns of mushroom evolution.</title>
        <authorList>
            <person name="Varga T."/>
            <person name="Krizsan K."/>
            <person name="Foldi C."/>
            <person name="Dima B."/>
            <person name="Sanchez-Garcia M."/>
            <person name="Sanchez-Ramirez S."/>
            <person name="Szollosi G.J."/>
            <person name="Szarkandi J.G."/>
            <person name="Papp V."/>
            <person name="Albert L."/>
            <person name="Andreopoulos W."/>
            <person name="Angelini C."/>
            <person name="Antonin V."/>
            <person name="Barry K.W."/>
            <person name="Bougher N.L."/>
            <person name="Buchanan P."/>
            <person name="Buyck B."/>
            <person name="Bense V."/>
            <person name="Catcheside P."/>
            <person name="Chovatia M."/>
            <person name="Cooper J."/>
            <person name="Damon W."/>
            <person name="Desjardin D."/>
            <person name="Finy P."/>
            <person name="Geml J."/>
            <person name="Haridas S."/>
            <person name="Hughes K."/>
            <person name="Justo A."/>
            <person name="Karasinski D."/>
            <person name="Kautmanova I."/>
            <person name="Kiss B."/>
            <person name="Kocsube S."/>
            <person name="Kotiranta H."/>
            <person name="LaButti K.M."/>
            <person name="Lechner B.E."/>
            <person name="Liimatainen K."/>
            <person name="Lipzen A."/>
            <person name="Lukacs Z."/>
            <person name="Mihaltcheva S."/>
            <person name="Morgado L.N."/>
            <person name="Niskanen T."/>
            <person name="Noordeloos M.E."/>
            <person name="Ohm R.A."/>
            <person name="Ortiz-Santana B."/>
            <person name="Ovrebo C."/>
            <person name="Racz N."/>
            <person name="Riley R."/>
            <person name="Savchenko A."/>
            <person name="Shiryaev A."/>
            <person name="Soop K."/>
            <person name="Spirin V."/>
            <person name="Szebenyi C."/>
            <person name="Tomsovsky M."/>
            <person name="Tulloss R.E."/>
            <person name="Uehling J."/>
            <person name="Grigoriev I.V."/>
            <person name="Vagvolgyi C."/>
            <person name="Papp T."/>
            <person name="Martin F.M."/>
            <person name="Miettinen O."/>
            <person name="Hibbett D.S."/>
            <person name="Nagy L.G."/>
        </authorList>
    </citation>
    <scope>NUCLEOTIDE SEQUENCE [LARGE SCALE GENOMIC DNA]</scope>
    <source>
        <strain evidence="3 4">HHB13444</strain>
    </source>
</reference>
<feature type="compositionally biased region" description="Basic and acidic residues" evidence="1">
    <location>
        <begin position="38"/>
        <end position="54"/>
    </location>
</feature>
<name>A0A5C3NNQ9_9APHY</name>
<gene>
    <name evidence="3" type="ORF">K466DRAFT_668676</name>
</gene>
<evidence type="ECO:0000256" key="1">
    <source>
        <dbReference type="SAM" id="MobiDB-lite"/>
    </source>
</evidence>
<protein>
    <recommendedName>
        <fullName evidence="2">DUF6535 domain-containing protein</fullName>
    </recommendedName>
</protein>
<dbReference type="AlphaFoldDB" id="A0A5C3NNQ9"/>
<dbReference type="Pfam" id="PF20153">
    <property type="entry name" value="DUF6535"/>
    <property type="match status" value="1"/>
</dbReference>
<dbReference type="Proteomes" id="UP000308197">
    <property type="component" value="Unassembled WGS sequence"/>
</dbReference>
<dbReference type="InParanoid" id="A0A5C3NNQ9"/>
<feature type="region of interest" description="Disordered" evidence="1">
    <location>
        <begin position="1"/>
        <end position="55"/>
    </location>
</feature>
<proteinExistence type="predicted"/>
<feature type="non-terminal residue" evidence="3">
    <location>
        <position position="180"/>
    </location>
</feature>
<sequence length="180" mass="19818">MASGTAGDPAHTSPTRPATAEAHQPDSSAGSGAGSAHSDARAWEPQETKRERPGWETAETLEQYWKTRKTFFTEEQRAKAWNETANIVKIYSDELVDRWNKEIDNLLIYAGLFSAIQAAFNVELYKRLTPDPDPDPVLVALQTISAQLSGFAMNRAFVNSTQPSFVLGAVKTPVVPLWVV</sequence>
<organism evidence="3 4">
    <name type="scientific">Polyporus arcularius HHB13444</name>
    <dbReference type="NCBI Taxonomy" id="1314778"/>
    <lineage>
        <taxon>Eukaryota</taxon>
        <taxon>Fungi</taxon>
        <taxon>Dikarya</taxon>
        <taxon>Basidiomycota</taxon>
        <taxon>Agaricomycotina</taxon>
        <taxon>Agaricomycetes</taxon>
        <taxon>Polyporales</taxon>
        <taxon>Polyporaceae</taxon>
        <taxon>Polyporus</taxon>
    </lineage>
</organism>
<evidence type="ECO:0000259" key="2">
    <source>
        <dbReference type="Pfam" id="PF20153"/>
    </source>
</evidence>
<keyword evidence="4" id="KW-1185">Reference proteome</keyword>
<accession>A0A5C3NNQ9</accession>
<evidence type="ECO:0000313" key="4">
    <source>
        <dbReference type="Proteomes" id="UP000308197"/>
    </source>
</evidence>